<dbReference type="Pfam" id="PF14183">
    <property type="entry name" value="YwpF"/>
    <property type="match status" value="1"/>
</dbReference>
<organism evidence="1 2">
    <name type="scientific">Lederbergia graminis</name>
    <dbReference type="NCBI Taxonomy" id="735518"/>
    <lineage>
        <taxon>Bacteria</taxon>
        <taxon>Bacillati</taxon>
        <taxon>Bacillota</taxon>
        <taxon>Bacilli</taxon>
        <taxon>Bacillales</taxon>
        <taxon>Bacillaceae</taxon>
        <taxon>Lederbergia</taxon>
    </lineage>
</organism>
<protein>
    <submittedName>
        <fullName evidence="1">YwpF-like family protein</fullName>
    </submittedName>
</protein>
<evidence type="ECO:0000313" key="1">
    <source>
        <dbReference type="EMBL" id="MFC5466421.1"/>
    </source>
</evidence>
<name>A0ABW0LM99_9BACI</name>
<proteinExistence type="predicted"/>
<keyword evidence="2" id="KW-1185">Reference proteome</keyword>
<reference evidence="2" key="1">
    <citation type="journal article" date="2019" name="Int. J. Syst. Evol. Microbiol.">
        <title>The Global Catalogue of Microorganisms (GCM) 10K type strain sequencing project: providing services to taxonomists for standard genome sequencing and annotation.</title>
        <authorList>
            <consortium name="The Broad Institute Genomics Platform"/>
            <consortium name="The Broad Institute Genome Sequencing Center for Infectious Disease"/>
            <person name="Wu L."/>
            <person name="Ma J."/>
        </authorList>
    </citation>
    <scope>NUCLEOTIDE SEQUENCE [LARGE SCALE GENOMIC DNA]</scope>
    <source>
        <strain evidence="2">CGMCC 1.12237</strain>
    </source>
</reference>
<gene>
    <name evidence="1" type="ORF">ACFPM4_17000</name>
</gene>
<accession>A0ABW0LM99</accession>
<evidence type="ECO:0000313" key="2">
    <source>
        <dbReference type="Proteomes" id="UP001596147"/>
    </source>
</evidence>
<dbReference type="EMBL" id="JBHSMC010000027">
    <property type="protein sequence ID" value="MFC5466421.1"/>
    <property type="molecule type" value="Genomic_DNA"/>
</dbReference>
<dbReference type="InterPro" id="IPR025573">
    <property type="entry name" value="YwpF"/>
</dbReference>
<comment type="caution">
    <text evidence="1">The sequence shown here is derived from an EMBL/GenBank/DDBJ whole genome shotgun (WGS) entry which is preliminary data.</text>
</comment>
<sequence>MKTFKIVALQLLENKKAQDIELEDGLIINKESEDGTWIIEAYIPKKYNDIFQTRLASKETFDIRVIITHADNDPAPFTVTISSIQQLKDHISVLFQGRLSKKRNDYSEMLLDDLIKEGYSGEQLLAEFKQRMQSRQVLSRQ</sequence>
<dbReference type="RefSeq" id="WP_382354453.1">
    <property type="nucleotide sequence ID" value="NZ_JBHSMC010000027.1"/>
</dbReference>
<dbReference type="Proteomes" id="UP001596147">
    <property type="component" value="Unassembled WGS sequence"/>
</dbReference>